<dbReference type="EMBL" id="RRAZ01000074">
    <property type="protein sequence ID" value="RRH67913.1"/>
    <property type="molecule type" value="Genomic_DNA"/>
</dbReference>
<keyword evidence="3" id="KW-1185">Reference proteome</keyword>
<evidence type="ECO:0000313" key="2">
    <source>
        <dbReference type="EMBL" id="RRH67913.1"/>
    </source>
</evidence>
<feature type="domain" description="Glycosyl transferase family 1" evidence="1">
    <location>
        <begin position="232"/>
        <end position="387"/>
    </location>
</feature>
<evidence type="ECO:0000313" key="3">
    <source>
        <dbReference type="Proteomes" id="UP000282125"/>
    </source>
</evidence>
<sequence>MAQFPDDVSKAVVLPPDWQIRLQTHLKVPAGRAPRLAFMAGPGDVVGTYEQWAAGRHDVRVPVLSYSAQFYSLVAALGAEALIITAGPEQPTVPDPRFHFVCVGRNHSARGLKWHLAERDYARRLATVINDWSPDAVILSGDLKPTAYHAIANKTRLFLTLHGSFWPMGRRSNRLRNRFDQWRLGRALTRAEGAVSTSVECARQFKILAGARHRVETEMPQIMAEHLTAARRRERARRLLFLGRIEANKGVFDLLAAFGAVAARFPDARLTLAGTGSADEILTEAIDQHDAREQIEFAGLLDAKGVHAALGKADLLICPTQADVTEGLALVVLEAAAQGVPSVTSSVVPAAETAGAACVTFPANDVEALRTTLMRLMENHEAYTTLAGKAAEIRPLMLDRSLGWGSCLARVLLGAQPIHFR</sequence>
<dbReference type="OrthoDB" id="9783380at2"/>
<dbReference type="GO" id="GO:0016757">
    <property type="term" value="F:glycosyltransferase activity"/>
    <property type="evidence" value="ECO:0007669"/>
    <property type="project" value="InterPro"/>
</dbReference>
<dbReference type="AlphaFoldDB" id="A0A3P3D0E3"/>
<dbReference type="RefSeq" id="WP_124966895.1">
    <property type="nucleotide sequence ID" value="NZ_RRAZ01000074.1"/>
</dbReference>
<keyword evidence="2" id="KW-0808">Transferase</keyword>
<dbReference type="Proteomes" id="UP000282125">
    <property type="component" value="Unassembled WGS sequence"/>
</dbReference>
<gene>
    <name evidence="2" type="ORF">EG244_19930</name>
</gene>
<organism evidence="2 3">
    <name type="scientific">Falsigemmobacter faecalis</name>
    <dbReference type="NCBI Taxonomy" id="2488730"/>
    <lineage>
        <taxon>Bacteria</taxon>
        <taxon>Pseudomonadati</taxon>
        <taxon>Pseudomonadota</taxon>
        <taxon>Alphaproteobacteria</taxon>
        <taxon>Rhodobacterales</taxon>
        <taxon>Paracoccaceae</taxon>
        <taxon>Falsigemmobacter</taxon>
    </lineage>
</organism>
<comment type="caution">
    <text evidence="2">The sequence shown here is derived from an EMBL/GenBank/DDBJ whole genome shotgun (WGS) entry which is preliminary data.</text>
</comment>
<dbReference type="PANTHER" id="PTHR12526">
    <property type="entry name" value="GLYCOSYLTRANSFERASE"/>
    <property type="match status" value="1"/>
</dbReference>
<evidence type="ECO:0000259" key="1">
    <source>
        <dbReference type="Pfam" id="PF00534"/>
    </source>
</evidence>
<protein>
    <submittedName>
        <fullName evidence="2">Glycosyltransferase</fullName>
    </submittedName>
</protein>
<dbReference type="Gene3D" id="3.40.50.2000">
    <property type="entry name" value="Glycogen Phosphorylase B"/>
    <property type="match status" value="2"/>
</dbReference>
<proteinExistence type="predicted"/>
<name>A0A3P3D0E3_9RHOB</name>
<dbReference type="InterPro" id="IPR001296">
    <property type="entry name" value="Glyco_trans_1"/>
</dbReference>
<dbReference type="Pfam" id="PF00534">
    <property type="entry name" value="Glycos_transf_1"/>
    <property type="match status" value="1"/>
</dbReference>
<dbReference type="SUPFAM" id="SSF53756">
    <property type="entry name" value="UDP-Glycosyltransferase/glycogen phosphorylase"/>
    <property type="match status" value="1"/>
</dbReference>
<reference evidence="2 3" key="1">
    <citation type="submission" date="2018-11" db="EMBL/GenBank/DDBJ databases">
        <title>Gemmobacter sp. nov., YIM 102744-1 draft genome.</title>
        <authorList>
            <person name="Li G."/>
            <person name="Jiang Y."/>
        </authorList>
    </citation>
    <scope>NUCLEOTIDE SEQUENCE [LARGE SCALE GENOMIC DNA]</scope>
    <source>
        <strain evidence="2 3">YIM 102744-1</strain>
    </source>
</reference>
<dbReference type="CDD" id="cd03801">
    <property type="entry name" value="GT4_PimA-like"/>
    <property type="match status" value="1"/>
</dbReference>
<accession>A0A3P3D0E3</accession>